<dbReference type="OrthoDB" id="6372431at2759"/>
<feature type="binding site" evidence="4">
    <location>
        <begin position="209"/>
        <end position="213"/>
    </location>
    <ligand>
        <name>ATP</name>
        <dbReference type="ChEBI" id="CHEBI:30616"/>
    </ligand>
</feature>
<organism evidence="5 6">
    <name type="scientific">Lepeophtheirus salmonis</name>
    <name type="common">Salmon louse</name>
    <name type="synonym">Caligus salmonis</name>
    <dbReference type="NCBI Taxonomy" id="72036"/>
    <lineage>
        <taxon>Eukaryota</taxon>
        <taxon>Metazoa</taxon>
        <taxon>Ecdysozoa</taxon>
        <taxon>Arthropoda</taxon>
        <taxon>Crustacea</taxon>
        <taxon>Multicrustacea</taxon>
        <taxon>Hexanauplia</taxon>
        <taxon>Copepoda</taxon>
        <taxon>Siphonostomatoida</taxon>
        <taxon>Caligidae</taxon>
        <taxon>Lepeophtheirus</taxon>
    </lineage>
</organism>
<dbReference type="Proteomes" id="UP000675881">
    <property type="component" value="Chromosome 11"/>
</dbReference>
<evidence type="ECO:0000313" key="6">
    <source>
        <dbReference type="Proteomes" id="UP000675881"/>
    </source>
</evidence>
<dbReference type="Gene3D" id="3.30.420.150">
    <property type="entry name" value="Exopolyphosphatase. Domain 2"/>
    <property type="match status" value="1"/>
</dbReference>
<dbReference type="GO" id="GO:0017110">
    <property type="term" value="F:nucleoside diphosphate phosphatase activity"/>
    <property type="evidence" value="ECO:0007669"/>
    <property type="project" value="UniProtKB-EC"/>
</dbReference>
<name>A0A7R8CFX4_LEPSM</name>
<evidence type="ECO:0000256" key="2">
    <source>
        <dbReference type="ARBA" id="ARBA00022801"/>
    </source>
</evidence>
<evidence type="ECO:0000313" key="5">
    <source>
        <dbReference type="EMBL" id="CAF2810270.1"/>
    </source>
</evidence>
<evidence type="ECO:0000256" key="1">
    <source>
        <dbReference type="ARBA" id="ARBA00009283"/>
    </source>
</evidence>
<dbReference type="GO" id="GO:0005524">
    <property type="term" value="F:ATP binding"/>
    <property type="evidence" value="ECO:0007669"/>
    <property type="project" value="UniProtKB-KW"/>
</dbReference>
<evidence type="ECO:0000256" key="3">
    <source>
        <dbReference type="PIRSR" id="PIRSR600407-1"/>
    </source>
</evidence>
<proteinExistence type="inferred from homology"/>
<evidence type="ECO:0000256" key="4">
    <source>
        <dbReference type="PIRSR" id="PIRSR600407-2"/>
    </source>
</evidence>
<dbReference type="AlphaFoldDB" id="A0A7R8CFX4"/>
<comment type="similarity">
    <text evidence="1">Belongs to the GDA1/CD39 NTPase family.</text>
</comment>
<keyword evidence="2 5" id="KW-0378">Hydrolase</keyword>
<dbReference type="EMBL" id="HG994590">
    <property type="protein sequence ID" value="CAF2810270.1"/>
    <property type="molecule type" value="Genomic_DNA"/>
</dbReference>
<sequence length="410" mass="46553">MNNNMELRQRRPHVSNSCSGFVDGDERVTNAQRIDRRFTILILSFVLFVFLGWGSFQFAPELLPHQVHESVDQVFNYMGVDQRGNYILEDQLFVQKVPGISAFAHEPETAAQSVNDLLQHAYDRIPLYKRQHTPIALKATAGLRLLSSNHAQVLISSVSNVLESSDFRSIGAEIMNPMEEGLYGWFTLNYLMQSLDSTHSDFVCMDLGGGSTQITFSPSSPLESLIEPWMKKSQFIHRVSVVQEELDLYSHSYLGLGIMSLRKAVFVNASQSEIVSNPCIGRNVKAFHHTFQDFNYTLIGDQSVANPYETSLDRNLIPEGSTEGIVRVKDFVRTAKIACNEERDIHKFHCLDFTYISSLFKDGYGFLETKEIHLFKKVDGYDVSWALGVAYSLLEKKYVTQQNKALHKKN</sequence>
<dbReference type="PANTHER" id="PTHR11782:SF127">
    <property type="entry name" value="NTPASE, ISOFORM F"/>
    <property type="match status" value="1"/>
</dbReference>
<reference evidence="5" key="1">
    <citation type="submission" date="2021-02" db="EMBL/GenBank/DDBJ databases">
        <authorList>
            <person name="Bekaert M."/>
        </authorList>
    </citation>
    <scope>NUCLEOTIDE SEQUENCE</scope>
    <source>
        <strain evidence="5">IoA-00</strain>
    </source>
</reference>
<dbReference type="PANTHER" id="PTHR11782">
    <property type="entry name" value="ADENOSINE/GUANOSINE DIPHOSPHATASE"/>
    <property type="match status" value="1"/>
</dbReference>
<keyword evidence="4" id="KW-0547">Nucleotide-binding</keyword>
<protein>
    <submittedName>
        <fullName evidence="5">ENTPD5_6</fullName>
        <ecNumber evidence="5">3.6.1.6</ecNumber>
    </submittedName>
</protein>
<dbReference type="Gene3D" id="3.30.420.40">
    <property type="match status" value="1"/>
</dbReference>
<accession>A0A7R8CFX4</accession>
<dbReference type="Pfam" id="PF01150">
    <property type="entry name" value="GDA1_CD39"/>
    <property type="match status" value="2"/>
</dbReference>
<gene>
    <name evidence="5" type="ORF">LSAA_3341</name>
</gene>
<feature type="active site" description="Proton acceptor" evidence="3">
    <location>
        <position position="180"/>
    </location>
</feature>
<keyword evidence="4" id="KW-0067">ATP-binding</keyword>
<dbReference type="EC" id="3.6.1.6" evidence="5"/>
<dbReference type="InterPro" id="IPR000407">
    <property type="entry name" value="GDA1_CD39_NTPase"/>
</dbReference>
<keyword evidence="6" id="KW-1185">Reference proteome</keyword>